<sequence length="198" mass="22036">MGFSNLPIIWVLVIVMVGIQLQAVEVLGFKQVLVGGHSGWHIPDSNQTDFYNQWAQSKRFHVGDSLRKLSFSLFHSHAFIFMEELLNHGFQYQNDSLLVVDKYGYYHCDPSRATSTYNDGNTVIKLENPGLIYFISGSPDHCREGQRMVVDVMSHHSSPGPESKGEAESPASARKSGSQMVKVSELLGLVVAGSLFLF</sequence>
<proteinExistence type="predicted"/>
<dbReference type="InterPro" id="IPR008972">
    <property type="entry name" value="Cupredoxin"/>
</dbReference>
<gene>
    <name evidence="4" type="ORF">Cgig2_033674</name>
</gene>
<feature type="region of interest" description="Disordered" evidence="1">
    <location>
        <begin position="154"/>
        <end position="175"/>
    </location>
</feature>
<comment type="caution">
    <text evidence="4">The sequence shown here is derived from an EMBL/GenBank/DDBJ whole genome shotgun (WGS) entry which is preliminary data.</text>
</comment>
<accession>A0A9Q1GIX9</accession>
<dbReference type="GO" id="GO:0005886">
    <property type="term" value="C:plasma membrane"/>
    <property type="evidence" value="ECO:0007669"/>
    <property type="project" value="TreeGrafter"/>
</dbReference>
<dbReference type="Gene3D" id="2.60.40.420">
    <property type="entry name" value="Cupredoxins - blue copper proteins"/>
    <property type="match status" value="1"/>
</dbReference>
<reference evidence="4" key="1">
    <citation type="submission" date="2022-04" db="EMBL/GenBank/DDBJ databases">
        <title>Carnegiea gigantea Genome sequencing and assembly v2.</title>
        <authorList>
            <person name="Copetti D."/>
            <person name="Sanderson M.J."/>
            <person name="Burquez A."/>
            <person name="Wojciechowski M.F."/>
        </authorList>
    </citation>
    <scope>NUCLEOTIDE SEQUENCE</scope>
    <source>
        <strain evidence="4">SGP5-SGP5p</strain>
        <tissue evidence="4">Aerial part</tissue>
    </source>
</reference>
<dbReference type="OrthoDB" id="1933543at2759"/>
<dbReference type="InterPro" id="IPR003245">
    <property type="entry name" value="Phytocyanin_dom"/>
</dbReference>
<evidence type="ECO:0000256" key="2">
    <source>
        <dbReference type="SAM" id="SignalP"/>
    </source>
</evidence>
<dbReference type="EMBL" id="JAKOGI010004113">
    <property type="protein sequence ID" value="KAJ8419940.1"/>
    <property type="molecule type" value="Genomic_DNA"/>
</dbReference>
<dbReference type="GO" id="GO:0009055">
    <property type="term" value="F:electron transfer activity"/>
    <property type="evidence" value="ECO:0007669"/>
    <property type="project" value="InterPro"/>
</dbReference>
<protein>
    <recommendedName>
        <fullName evidence="3">Phytocyanin domain-containing protein</fullName>
    </recommendedName>
</protein>
<dbReference type="SUPFAM" id="SSF49503">
    <property type="entry name" value="Cupredoxins"/>
    <property type="match status" value="1"/>
</dbReference>
<feature type="domain" description="Phytocyanin" evidence="3">
    <location>
        <begin position="30"/>
        <end position="154"/>
    </location>
</feature>
<feature type="signal peptide" evidence="2">
    <location>
        <begin position="1"/>
        <end position="23"/>
    </location>
</feature>
<evidence type="ECO:0000313" key="4">
    <source>
        <dbReference type="EMBL" id="KAJ8419940.1"/>
    </source>
</evidence>
<dbReference type="PANTHER" id="PTHR33021">
    <property type="entry name" value="BLUE COPPER PROTEIN"/>
    <property type="match status" value="1"/>
</dbReference>
<evidence type="ECO:0000259" key="3">
    <source>
        <dbReference type="PROSITE" id="PS51485"/>
    </source>
</evidence>
<keyword evidence="5" id="KW-1185">Reference proteome</keyword>
<organism evidence="4 5">
    <name type="scientific">Carnegiea gigantea</name>
    <dbReference type="NCBI Taxonomy" id="171969"/>
    <lineage>
        <taxon>Eukaryota</taxon>
        <taxon>Viridiplantae</taxon>
        <taxon>Streptophyta</taxon>
        <taxon>Embryophyta</taxon>
        <taxon>Tracheophyta</taxon>
        <taxon>Spermatophyta</taxon>
        <taxon>Magnoliopsida</taxon>
        <taxon>eudicotyledons</taxon>
        <taxon>Gunneridae</taxon>
        <taxon>Pentapetalae</taxon>
        <taxon>Caryophyllales</taxon>
        <taxon>Cactineae</taxon>
        <taxon>Cactaceae</taxon>
        <taxon>Cactoideae</taxon>
        <taxon>Echinocereeae</taxon>
        <taxon>Carnegiea</taxon>
    </lineage>
</organism>
<dbReference type="PROSITE" id="PS51485">
    <property type="entry name" value="PHYTOCYANIN"/>
    <property type="match status" value="1"/>
</dbReference>
<name>A0A9Q1GIX9_9CARY</name>
<dbReference type="PANTHER" id="PTHR33021:SF234">
    <property type="entry name" value="EARLY NODULIN-LIKE PROTEIN 7"/>
    <property type="match status" value="1"/>
</dbReference>
<evidence type="ECO:0000256" key="1">
    <source>
        <dbReference type="SAM" id="MobiDB-lite"/>
    </source>
</evidence>
<evidence type="ECO:0000313" key="5">
    <source>
        <dbReference type="Proteomes" id="UP001153076"/>
    </source>
</evidence>
<feature type="chain" id="PRO_5040351316" description="Phytocyanin domain-containing protein" evidence="2">
    <location>
        <begin position="24"/>
        <end position="198"/>
    </location>
</feature>
<dbReference type="InterPro" id="IPR039391">
    <property type="entry name" value="Phytocyanin-like"/>
</dbReference>
<dbReference type="Pfam" id="PF02298">
    <property type="entry name" value="Cu_bind_like"/>
    <property type="match status" value="1"/>
</dbReference>
<keyword evidence="2" id="KW-0732">Signal</keyword>
<dbReference type="Proteomes" id="UP001153076">
    <property type="component" value="Unassembled WGS sequence"/>
</dbReference>
<dbReference type="AlphaFoldDB" id="A0A9Q1GIX9"/>